<evidence type="ECO:0000313" key="2">
    <source>
        <dbReference type="Proteomes" id="UP001145114"/>
    </source>
</evidence>
<accession>A0ACC1HRB2</accession>
<protein>
    <submittedName>
        <fullName evidence="1">Uncharacterized protein</fullName>
    </submittedName>
</protein>
<reference evidence="1" key="1">
    <citation type="submission" date="2022-06" db="EMBL/GenBank/DDBJ databases">
        <title>Phylogenomic reconstructions and comparative analyses of Kickxellomycotina fungi.</title>
        <authorList>
            <person name="Reynolds N.K."/>
            <person name="Stajich J.E."/>
            <person name="Barry K."/>
            <person name="Grigoriev I.V."/>
            <person name="Crous P."/>
            <person name="Smith M.E."/>
        </authorList>
    </citation>
    <scope>NUCLEOTIDE SEQUENCE</scope>
    <source>
        <strain evidence="1">RSA 2271</strain>
    </source>
</reference>
<dbReference type="EMBL" id="JAMZIH010001057">
    <property type="protein sequence ID" value="KAJ1678555.1"/>
    <property type="molecule type" value="Genomic_DNA"/>
</dbReference>
<proteinExistence type="predicted"/>
<organism evidence="1 2">
    <name type="scientific">Spiromyces aspiralis</name>
    <dbReference type="NCBI Taxonomy" id="68401"/>
    <lineage>
        <taxon>Eukaryota</taxon>
        <taxon>Fungi</taxon>
        <taxon>Fungi incertae sedis</taxon>
        <taxon>Zoopagomycota</taxon>
        <taxon>Kickxellomycotina</taxon>
        <taxon>Kickxellomycetes</taxon>
        <taxon>Kickxellales</taxon>
        <taxon>Kickxellaceae</taxon>
        <taxon>Spiromyces</taxon>
    </lineage>
</organism>
<sequence>MSLSQLPFQVKAKIIKLYKQTNPDCPRLYDTLINVRVWHEALLSVYWKHTYIASMKTTDEEGEQGQGSRGWRRLDNFFAYGWRYVECLHLVDGCEQPTSEGTPELDIPLLQDKLDFLNNHKLPHLRAVTIPNVTLEFYITNLDGFLQSHKDDFEEIGVLKLLSEAVEAPLLISECAFEIFSRFRFTNLRKVFSDVAIQAAYLSDIVNLFPSSLTCLYLSEVVIDSIEDILEHNLGHQE</sequence>
<name>A0ACC1HRB2_9FUNG</name>
<dbReference type="Proteomes" id="UP001145114">
    <property type="component" value="Unassembled WGS sequence"/>
</dbReference>
<comment type="caution">
    <text evidence="1">The sequence shown here is derived from an EMBL/GenBank/DDBJ whole genome shotgun (WGS) entry which is preliminary data.</text>
</comment>
<gene>
    <name evidence="1" type="ORF">EV182_003818</name>
</gene>
<keyword evidence="2" id="KW-1185">Reference proteome</keyword>
<evidence type="ECO:0000313" key="1">
    <source>
        <dbReference type="EMBL" id="KAJ1678555.1"/>
    </source>
</evidence>